<accession>A0A4Y7J4F9</accession>
<keyword evidence="11" id="KW-1185">Reference proteome</keyword>
<comment type="similarity">
    <text evidence="3">Belongs to the HARBI1 family.</text>
</comment>
<evidence type="ECO:0000259" key="8">
    <source>
        <dbReference type="Pfam" id="PF13359"/>
    </source>
</evidence>
<name>A0A4Y7J4F9_PAPSO</name>
<evidence type="ECO:0000313" key="11">
    <source>
        <dbReference type="Proteomes" id="UP000316621"/>
    </source>
</evidence>
<reference evidence="10 11" key="1">
    <citation type="journal article" date="2018" name="Science">
        <title>The opium poppy genome and morphinan production.</title>
        <authorList>
            <person name="Guo L."/>
            <person name="Winzer T."/>
            <person name="Yang X."/>
            <person name="Li Y."/>
            <person name="Ning Z."/>
            <person name="He Z."/>
            <person name="Teodor R."/>
            <person name="Lu Y."/>
            <person name="Bowser T.A."/>
            <person name="Graham I.A."/>
            <person name="Ye K."/>
        </authorList>
    </citation>
    <scope>NUCLEOTIDE SEQUENCE [LARGE SCALE GENOMIC DNA]</scope>
    <source>
        <strain evidence="11">cv. HN1</strain>
        <tissue evidence="10">Leaves</tissue>
    </source>
</reference>
<evidence type="ECO:0000256" key="6">
    <source>
        <dbReference type="ARBA" id="ARBA00022801"/>
    </source>
</evidence>
<evidence type="ECO:0000256" key="7">
    <source>
        <dbReference type="ARBA" id="ARBA00023242"/>
    </source>
</evidence>
<evidence type="ECO:0000259" key="9">
    <source>
        <dbReference type="Pfam" id="PF26138"/>
    </source>
</evidence>
<dbReference type="InterPro" id="IPR058353">
    <property type="entry name" value="DUF8040"/>
</dbReference>
<comment type="cofactor">
    <cofactor evidence="1">
        <name>a divalent metal cation</name>
        <dbReference type="ChEBI" id="CHEBI:60240"/>
    </cofactor>
</comment>
<evidence type="ECO:0000256" key="5">
    <source>
        <dbReference type="ARBA" id="ARBA00022723"/>
    </source>
</evidence>
<keyword evidence="5" id="KW-0479">Metal-binding</keyword>
<evidence type="ECO:0000256" key="2">
    <source>
        <dbReference type="ARBA" id="ARBA00004123"/>
    </source>
</evidence>
<evidence type="ECO:0000313" key="10">
    <source>
        <dbReference type="EMBL" id="RZC54619.1"/>
    </source>
</evidence>
<keyword evidence="4" id="KW-0540">Nuclease</keyword>
<dbReference type="GO" id="GO:0005634">
    <property type="term" value="C:nucleus"/>
    <property type="evidence" value="ECO:0007669"/>
    <property type="project" value="UniProtKB-SubCell"/>
</dbReference>
<protein>
    <submittedName>
        <fullName evidence="10">Uncharacterized protein</fullName>
    </submittedName>
</protein>
<keyword evidence="7" id="KW-0539">Nucleus</keyword>
<dbReference type="PANTHER" id="PTHR22930:SF259">
    <property type="entry name" value="OS08G0106900 PROTEIN"/>
    <property type="match status" value="1"/>
</dbReference>
<gene>
    <name evidence="10" type="ORF">C5167_013455</name>
</gene>
<dbReference type="GO" id="GO:0046872">
    <property type="term" value="F:metal ion binding"/>
    <property type="evidence" value="ECO:0007669"/>
    <property type="project" value="UniProtKB-KW"/>
</dbReference>
<sequence length="403" mass="46769">MIILVVADILADMDDYDLELDEMELVAAAAGYYHYCNMEKPVPRNPTHGKSEFMDEILNAEEDRCREMFRMDKHVFHKLCDMLRRRDLLRDTHGVKIEEQVGIFLNIIGHNERNRVIQERFQHSGETISRYFNNALKAIKSLSREFLQPPEPTTPTEILGSTRFYPYFKDCIGVIDGMHIPAHVIAKDQPRFRNRRGVLTQNVLAACTLDLQFIFVYPGWEGSAEDSRVLRAVLNDPDQNFPQIPEGKYYLVDGGYTNMTGFVAPYEGYRYHLHEFRGANQQPKNAQELFNHRHASLRYAIQQCTELLQTRFPVLKLAPPYAFHIQRDLIIAACVLHNFIRREERNDWLFVNSQIKAAAEVSEPDDQPEASSTSMAEEQAAFLVRYSIAASMWNNFINEWDAW</sequence>
<dbReference type="AlphaFoldDB" id="A0A4Y7J4F9"/>
<dbReference type="GO" id="GO:0004518">
    <property type="term" value="F:nuclease activity"/>
    <property type="evidence" value="ECO:0007669"/>
    <property type="project" value="UniProtKB-KW"/>
</dbReference>
<keyword evidence="6" id="KW-0378">Hydrolase</keyword>
<organism evidence="10 11">
    <name type="scientific">Papaver somniferum</name>
    <name type="common">Opium poppy</name>
    <dbReference type="NCBI Taxonomy" id="3469"/>
    <lineage>
        <taxon>Eukaryota</taxon>
        <taxon>Viridiplantae</taxon>
        <taxon>Streptophyta</taxon>
        <taxon>Embryophyta</taxon>
        <taxon>Tracheophyta</taxon>
        <taxon>Spermatophyta</taxon>
        <taxon>Magnoliopsida</taxon>
        <taxon>Ranunculales</taxon>
        <taxon>Papaveraceae</taxon>
        <taxon>Papaveroideae</taxon>
        <taxon>Papaver</taxon>
    </lineage>
</organism>
<dbReference type="GO" id="GO:0016787">
    <property type="term" value="F:hydrolase activity"/>
    <property type="evidence" value="ECO:0007669"/>
    <property type="project" value="UniProtKB-KW"/>
</dbReference>
<dbReference type="OMA" id="RYHLHEY"/>
<evidence type="ECO:0000256" key="1">
    <source>
        <dbReference type="ARBA" id="ARBA00001968"/>
    </source>
</evidence>
<dbReference type="Pfam" id="PF13359">
    <property type="entry name" value="DDE_Tnp_4"/>
    <property type="match status" value="1"/>
</dbReference>
<dbReference type="PANTHER" id="PTHR22930">
    <property type="match status" value="1"/>
</dbReference>
<dbReference type="InterPro" id="IPR027806">
    <property type="entry name" value="HARBI1_dom"/>
</dbReference>
<proteinExistence type="inferred from homology"/>
<dbReference type="InterPro" id="IPR045249">
    <property type="entry name" value="HARBI1-like"/>
</dbReference>
<dbReference type="Proteomes" id="UP000316621">
    <property type="component" value="Chromosome 3"/>
</dbReference>
<feature type="domain" description="DDE Tnp4" evidence="8">
    <location>
        <begin position="175"/>
        <end position="338"/>
    </location>
</feature>
<dbReference type="Pfam" id="PF26138">
    <property type="entry name" value="DUF8040"/>
    <property type="match status" value="1"/>
</dbReference>
<dbReference type="Gramene" id="RZC54619">
    <property type="protein sequence ID" value="RZC54619"/>
    <property type="gene ID" value="C5167_013455"/>
</dbReference>
<evidence type="ECO:0000256" key="3">
    <source>
        <dbReference type="ARBA" id="ARBA00006958"/>
    </source>
</evidence>
<evidence type="ECO:0000256" key="4">
    <source>
        <dbReference type="ARBA" id="ARBA00022722"/>
    </source>
</evidence>
<feature type="domain" description="DUF8040" evidence="9">
    <location>
        <begin position="51"/>
        <end position="140"/>
    </location>
</feature>
<comment type="subcellular location">
    <subcellularLocation>
        <location evidence="2">Nucleus</location>
    </subcellularLocation>
</comment>
<dbReference type="EMBL" id="CM010717">
    <property type="protein sequence ID" value="RZC54619.1"/>
    <property type="molecule type" value="Genomic_DNA"/>
</dbReference>